<dbReference type="VEuPathDB" id="FungiDB:HpaG807998"/>
<dbReference type="Proteomes" id="UP000011713">
    <property type="component" value="Unassembled WGS sequence"/>
</dbReference>
<dbReference type="HOGENOM" id="CLU_2019665_0_0_1"/>
<accession>M4BNL0</accession>
<dbReference type="EnsemblProtists" id="HpaT807998">
    <property type="protein sequence ID" value="HpaP807998"/>
    <property type="gene ID" value="HpaG807998"/>
</dbReference>
<name>M4BNL0_HYAAE</name>
<keyword evidence="2" id="KW-1185">Reference proteome</keyword>
<organism evidence="1 2">
    <name type="scientific">Hyaloperonospora arabidopsidis (strain Emoy2)</name>
    <name type="common">Downy mildew agent</name>
    <name type="synonym">Peronospora arabidopsidis</name>
    <dbReference type="NCBI Taxonomy" id="559515"/>
    <lineage>
        <taxon>Eukaryota</taxon>
        <taxon>Sar</taxon>
        <taxon>Stramenopiles</taxon>
        <taxon>Oomycota</taxon>
        <taxon>Peronosporomycetes</taxon>
        <taxon>Peronosporales</taxon>
        <taxon>Peronosporaceae</taxon>
        <taxon>Hyaloperonospora</taxon>
    </lineage>
</organism>
<dbReference type="InParanoid" id="M4BNL0"/>
<reference evidence="1" key="2">
    <citation type="submission" date="2015-06" db="UniProtKB">
        <authorList>
            <consortium name="EnsemblProtists"/>
        </authorList>
    </citation>
    <scope>IDENTIFICATION</scope>
    <source>
        <strain evidence="1">Emoy2</strain>
    </source>
</reference>
<dbReference type="AlphaFoldDB" id="M4BNL0"/>
<protein>
    <submittedName>
        <fullName evidence="1">Uncharacterized protein</fullName>
    </submittedName>
</protein>
<sequence>MAAPLRYSSVRLVHNGTVVYFKVGRVRLVTVGAIAGGGVGAAAAAGGTIATVGEVTTGRLFGEHDERVEVRKVGRRHVGRGQETGDDHLCVYTGTDVEVVIFLRSYKNGLDWLLEKVPTPCEN</sequence>
<dbReference type="EMBL" id="JH598462">
    <property type="status" value="NOT_ANNOTATED_CDS"/>
    <property type="molecule type" value="Genomic_DNA"/>
</dbReference>
<reference evidence="2" key="1">
    <citation type="journal article" date="2010" name="Science">
        <title>Signatures of adaptation to obligate biotrophy in the Hyaloperonospora arabidopsidis genome.</title>
        <authorList>
            <person name="Baxter L."/>
            <person name="Tripathy S."/>
            <person name="Ishaque N."/>
            <person name="Boot N."/>
            <person name="Cabral A."/>
            <person name="Kemen E."/>
            <person name="Thines M."/>
            <person name="Ah-Fong A."/>
            <person name="Anderson R."/>
            <person name="Badejoko W."/>
            <person name="Bittner-Eddy P."/>
            <person name="Boore J.L."/>
            <person name="Chibucos M.C."/>
            <person name="Coates M."/>
            <person name="Dehal P."/>
            <person name="Delehaunty K."/>
            <person name="Dong S."/>
            <person name="Downton P."/>
            <person name="Dumas B."/>
            <person name="Fabro G."/>
            <person name="Fronick C."/>
            <person name="Fuerstenberg S.I."/>
            <person name="Fulton L."/>
            <person name="Gaulin E."/>
            <person name="Govers F."/>
            <person name="Hughes L."/>
            <person name="Humphray S."/>
            <person name="Jiang R.H."/>
            <person name="Judelson H."/>
            <person name="Kamoun S."/>
            <person name="Kyung K."/>
            <person name="Meijer H."/>
            <person name="Minx P."/>
            <person name="Morris P."/>
            <person name="Nelson J."/>
            <person name="Phuntumart V."/>
            <person name="Qutob D."/>
            <person name="Rehmany A."/>
            <person name="Rougon-Cardoso A."/>
            <person name="Ryden P."/>
            <person name="Torto-Alalibo T."/>
            <person name="Studholme D."/>
            <person name="Wang Y."/>
            <person name="Win J."/>
            <person name="Wood J."/>
            <person name="Clifton S.W."/>
            <person name="Rogers J."/>
            <person name="Van den Ackerveken G."/>
            <person name="Jones J.D."/>
            <person name="McDowell J.M."/>
            <person name="Beynon J."/>
            <person name="Tyler B.M."/>
        </authorList>
    </citation>
    <scope>NUCLEOTIDE SEQUENCE [LARGE SCALE GENOMIC DNA]</scope>
    <source>
        <strain evidence="2">Emoy2</strain>
    </source>
</reference>
<evidence type="ECO:0000313" key="1">
    <source>
        <dbReference type="EnsemblProtists" id="HpaP807998"/>
    </source>
</evidence>
<evidence type="ECO:0000313" key="2">
    <source>
        <dbReference type="Proteomes" id="UP000011713"/>
    </source>
</evidence>
<proteinExistence type="predicted"/>